<evidence type="ECO:0000259" key="1">
    <source>
        <dbReference type="Pfam" id="PF07883"/>
    </source>
</evidence>
<dbReference type="InterPro" id="IPR014710">
    <property type="entry name" value="RmlC-like_jellyroll"/>
</dbReference>
<dbReference type="RefSeq" id="WP_046110725.1">
    <property type="nucleotide sequence ID" value="NZ_JZEX01000207.1"/>
</dbReference>
<dbReference type="PANTHER" id="PTHR40112">
    <property type="entry name" value="H2HPP ISOMERASE"/>
    <property type="match status" value="1"/>
</dbReference>
<dbReference type="Proteomes" id="UP000033632">
    <property type="component" value="Unassembled WGS sequence"/>
</dbReference>
<dbReference type="Pfam" id="PF07883">
    <property type="entry name" value="Cupin_2"/>
    <property type="match status" value="1"/>
</dbReference>
<dbReference type="PANTHER" id="PTHR40112:SF1">
    <property type="entry name" value="H2HPP ISOMERASE"/>
    <property type="match status" value="1"/>
</dbReference>
<protein>
    <submittedName>
        <fullName evidence="2">Cupin</fullName>
    </submittedName>
</protein>
<organism evidence="2 3">
    <name type="scientific">Devosia geojensis</name>
    <dbReference type="NCBI Taxonomy" id="443610"/>
    <lineage>
        <taxon>Bacteria</taxon>
        <taxon>Pseudomonadati</taxon>
        <taxon>Pseudomonadota</taxon>
        <taxon>Alphaproteobacteria</taxon>
        <taxon>Hyphomicrobiales</taxon>
        <taxon>Devosiaceae</taxon>
        <taxon>Devosia</taxon>
    </lineage>
</organism>
<evidence type="ECO:0000313" key="3">
    <source>
        <dbReference type="Proteomes" id="UP000033632"/>
    </source>
</evidence>
<dbReference type="CDD" id="cd02238">
    <property type="entry name" value="cupin_KdgF"/>
    <property type="match status" value="1"/>
</dbReference>
<dbReference type="PIRSF" id="PIRSF029883">
    <property type="entry name" value="KdgF"/>
    <property type="match status" value="1"/>
</dbReference>
<dbReference type="PATRIC" id="fig|443610.3.peg.3531"/>
<dbReference type="AlphaFoldDB" id="A0A0F5FD11"/>
<reference evidence="2 3" key="1">
    <citation type="submission" date="2015-03" db="EMBL/GenBank/DDBJ databases">
        <authorList>
            <person name="Hassan Y.I."/>
            <person name="Lepp D."/>
            <person name="Li X.-Z."/>
            <person name="Zhou T."/>
        </authorList>
    </citation>
    <scope>NUCLEOTIDE SEQUENCE [LARGE SCALE GENOMIC DNA]</scope>
    <source>
        <strain evidence="2 3">BD-c194</strain>
    </source>
</reference>
<dbReference type="Gene3D" id="2.60.120.10">
    <property type="entry name" value="Jelly Rolls"/>
    <property type="match status" value="1"/>
</dbReference>
<dbReference type="InterPro" id="IPR052535">
    <property type="entry name" value="Bacilysin_H2HPP_isomerase"/>
</dbReference>
<feature type="domain" description="Cupin type-2" evidence="1">
    <location>
        <begin position="37"/>
        <end position="95"/>
    </location>
</feature>
<gene>
    <name evidence="2" type="ORF">VE25_21440</name>
</gene>
<dbReference type="STRING" id="443610.VE25_21440"/>
<dbReference type="SUPFAM" id="SSF51182">
    <property type="entry name" value="RmlC-like cupins"/>
    <property type="match status" value="1"/>
</dbReference>
<comment type="caution">
    <text evidence="2">The sequence shown here is derived from an EMBL/GenBank/DDBJ whole genome shotgun (WGS) entry which is preliminary data.</text>
</comment>
<dbReference type="InterPro" id="IPR025499">
    <property type="entry name" value="KdgF"/>
</dbReference>
<evidence type="ECO:0000313" key="2">
    <source>
        <dbReference type="EMBL" id="KKB06731.1"/>
    </source>
</evidence>
<keyword evidence="3" id="KW-1185">Reference proteome</keyword>
<dbReference type="OrthoDB" id="9811153at2"/>
<proteinExistence type="predicted"/>
<dbReference type="InterPro" id="IPR013096">
    <property type="entry name" value="Cupin_2"/>
</dbReference>
<sequence length="111" mass="12164">MPTSGPFLHGRDAQWQEMGEGRRMQMLCYNDELMMLRWEFATGAVGSPHTHPHAQAAYIESGLFDVTIDGNTQRLGPGSSYVVAGGVLHGAVCIEAGTMVDSFTPMREDYI</sequence>
<name>A0A0F5FD11_9HYPH</name>
<dbReference type="EMBL" id="JZEX01000207">
    <property type="protein sequence ID" value="KKB06731.1"/>
    <property type="molecule type" value="Genomic_DNA"/>
</dbReference>
<accession>A0A0F5FD11</accession>
<dbReference type="InterPro" id="IPR011051">
    <property type="entry name" value="RmlC_Cupin_sf"/>
</dbReference>